<sequence length="292" mass="33660">MHKYTRAIGFGEEISGSMIRKVEEEVRTEFTSHERRILDESTDYCEFRKIIGERLELALYGVEDLDENFEKEYSIPVFQGKGITTYADVIVEKKIDKEAYVGICEDARVDISLMFYLQNPMEYVRELQSGNLGKKKTSVTLSALACEGTVLLPVTKNEKDKKEQREEFRNRMMLVSAARKGDSEAIETLTLKDMDTYQKVSKRVVTEDIFSIIDTYFMPYGVECDLYSIMGEILDMDLVINEVTREKIMVLTLDANEMIFDLCIPKTKIFGEPAVGRRFKANIWLQGKINFS</sequence>
<organism evidence="1 2">
    <name type="scientific">Sellimonas intestinalis</name>
    <dbReference type="NCBI Taxonomy" id="1653434"/>
    <lineage>
        <taxon>Bacteria</taxon>
        <taxon>Bacillati</taxon>
        <taxon>Bacillota</taxon>
        <taxon>Clostridia</taxon>
        <taxon>Lachnospirales</taxon>
        <taxon>Lachnospiraceae</taxon>
        <taxon>Sellimonas</taxon>
    </lineage>
</organism>
<dbReference type="AlphaFoldDB" id="A0A3E3K0J1"/>
<reference evidence="1 2" key="1">
    <citation type="submission" date="2018-08" db="EMBL/GenBank/DDBJ databases">
        <title>A genome reference for cultivated species of the human gut microbiota.</title>
        <authorList>
            <person name="Zou Y."/>
            <person name="Xue W."/>
            <person name="Luo G."/>
        </authorList>
    </citation>
    <scope>NUCLEOTIDE SEQUENCE [LARGE SCALE GENOMIC DNA]</scope>
    <source>
        <strain evidence="1 2">AF37-2AT</strain>
    </source>
</reference>
<dbReference type="RefSeq" id="WP_024733929.1">
    <property type="nucleotide sequence ID" value="NZ_CALBAT010000022.1"/>
</dbReference>
<evidence type="ECO:0000313" key="1">
    <source>
        <dbReference type="EMBL" id="RGE86125.1"/>
    </source>
</evidence>
<keyword evidence="2" id="KW-1185">Reference proteome</keyword>
<name>A0A3E3K0J1_9FIRM</name>
<gene>
    <name evidence="1" type="ORF">DW016_11600</name>
</gene>
<dbReference type="InterPro" id="IPR024541">
    <property type="entry name" value="DUF3881"/>
</dbReference>
<protein>
    <submittedName>
        <fullName evidence="1">DUF3881 family protein</fullName>
    </submittedName>
</protein>
<dbReference type="Proteomes" id="UP000261080">
    <property type="component" value="Unassembled WGS sequence"/>
</dbReference>
<dbReference type="EMBL" id="QVLX01000006">
    <property type="protein sequence ID" value="RGE86125.1"/>
    <property type="molecule type" value="Genomic_DNA"/>
</dbReference>
<accession>A0A3E3K0J1</accession>
<dbReference type="Pfam" id="PF12997">
    <property type="entry name" value="DUF3881"/>
    <property type="match status" value="1"/>
</dbReference>
<dbReference type="OrthoDB" id="9774037at2"/>
<comment type="caution">
    <text evidence="1">The sequence shown here is derived from an EMBL/GenBank/DDBJ whole genome shotgun (WGS) entry which is preliminary data.</text>
</comment>
<proteinExistence type="predicted"/>
<evidence type="ECO:0000313" key="2">
    <source>
        <dbReference type="Proteomes" id="UP000261080"/>
    </source>
</evidence>